<evidence type="ECO:0000313" key="3">
    <source>
        <dbReference type="Proteomes" id="UP001159364"/>
    </source>
</evidence>
<feature type="compositionally biased region" description="Low complexity" evidence="1">
    <location>
        <begin position="254"/>
        <end position="266"/>
    </location>
</feature>
<dbReference type="AlphaFoldDB" id="A0AAV8UCM0"/>
<keyword evidence="3" id="KW-1185">Reference proteome</keyword>
<evidence type="ECO:0000256" key="1">
    <source>
        <dbReference type="SAM" id="MobiDB-lite"/>
    </source>
</evidence>
<accession>A0AAV8UCM0</accession>
<organism evidence="2 3">
    <name type="scientific">Erythroxylum novogranatense</name>
    <dbReference type="NCBI Taxonomy" id="1862640"/>
    <lineage>
        <taxon>Eukaryota</taxon>
        <taxon>Viridiplantae</taxon>
        <taxon>Streptophyta</taxon>
        <taxon>Embryophyta</taxon>
        <taxon>Tracheophyta</taxon>
        <taxon>Spermatophyta</taxon>
        <taxon>Magnoliopsida</taxon>
        <taxon>eudicotyledons</taxon>
        <taxon>Gunneridae</taxon>
        <taxon>Pentapetalae</taxon>
        <taxon>rosids</taxon>
        <taxon>fabids</taxon>
        <taxon>Malpighiales</taxon>
        <taxon>Erythroxylaceae</taxon>
        <taxon>Erythroxylum</taxon>
    </lineage>
</organism>
<evidence type="ECO:0000313" key="2">
    <source>
        <dbReference type="EMBL" id="KAJ8900185.1"/>
    </source>
</evidence>
<dbReference type="Proteomes" id="UP001159364">
    <property type="component" value="Linkage Group LG08"/>
</dbReference>
<dbReference type="InterPro" id="IPR040256">
    <property type="entry name" value="At4g02000-like"/>
</dbReference>
<dbReference type="PANTHER" id="PTHR31286">
    <property type="entry name" value="GLYCINE-RICH CELL WALL STRUCTURAL PROTEIN 1.8-LIKE"/>
    <property type="match status" value="1"/>
</dbReference>
<feature type="compositionally biased region" description="Polar residues" evidence="1">
    <location>
        <begin position="198"/>
        <end position="210"/>
    </location>
</feature>
<feature type="region of interest" description="Disordered" evidence="1">
    <location>
        <begin position="120"/>
        <end position="151"/>
    </location>
</feature>
<protein>
    <submittedName>
        <fullName evidence="2">Uncharacterized protein</fullName>
    </submittedName>
</protein>
<gene>
    <name evidence="2" type="ORF">K2173_024825</name>
</gene>
<feature type="region of interest" description="Disordered" evidence="1">
    <location>
        <begin position="173"/>
        <end position="266"/>
    </location>
</feature>
<reference evidence="2 3" key="1">
    <citation type="submission" date="2021-09" db="EMBL/GenBank/DDBJ databases">
        <title>Genomic insights and catalytic innovation underlie evolution of tropane alkaloids biosynthesis.</title>
        <authorList>
            <person name="Wang Y.-J."/>
            <person name="Tian T."/>
            <person name="Huang J.-P."/>
            <person name="Huang S.-X."/>
        </authorList>
    </citation>
    <scope>NUCLEOTIDE SEQUENCE [LARGE SCALE GENOMIC DNA]</scope>
    <source>
        <strain evidence="2">KIB-2018</strain>
        <tissue evidence="2">Leaf</tissue>
    </source>
</reference>
<sequence>MAAGELIGKPLKVDATTLNRRRGNFARICVEIDLGKPLIPVIDLNGCDQPVTYEGLHLICFSYGRSGHRKDTCPYTTTLASDRLPTATAEMTVGASLPIPPVPQVDLNCAAPPPFGPWMLPTRRNHWRPTGKTKNGGLTAESRNPPSGSRYDVLAAVEDGTSNGLVLEGVALPSGGGRTDIPPTMAPDRGGVALHRSPSLSLQQHTSSARRATRKHPTPPALGSVRLSHARGQDPGRDLGSMPTALPSLPPPASQSQLPPLASLHA</sequence>
<dbReference type="PANTHER" id="PTHR31286:SF99">
    <property type="entry name" value="DUF4283 DOMAIN-CONTAINING PROTEIN"/>
    <property type="match status" value="1"/>
</dbReference>
<dbReference type="EMBL" id="JAIWQS010000008">
    <property type="protein sequence ID" value="KAJ8900185.1"/>
    <property type="molecule type" value="Genomic_DNA"/>
</dbReference>
<proteinExistence type="predicted"/>
<name>A0AAV8UCM0_9ROSI</name>
<comment type="caution">
    <text evidence="2">The sequence shown here is derived from an EMBL/GenBank/DDBJ whole genome shotgun (WGS) entry which is preliminary data.</text>
</comment>